<protein>
    <submittedName>
        <fullName evidence="1">Uncharacterized protein</fullName>
    </submittedName>
</protein>
<proteinExistence type="predicted"/>
<sequence length="74" mass="8030">MVNLKDDNNYRIGVLKAIAPPPDPKAIAITQKLLIPKMIVPPPDPKAIAITQKLLIPKMIAHCIPIPSNGSFKP</sequence>
<reference evidence="1 2" key="1">
    <citation type="submission" date="2020-07" db="EMBL/GenBank/DDBJ databases">
        <title>Genomes of two Microcystis aeruginosa (Cyanobacteria) strains from Florida (USA) with disparate toxicogenic potential.</title>
        <authorList>
            <person name="Lefler F.W."/>
            <person name="Barbosa M."/>
            <person name="Berthold D.E."/>
            <person name="Laughinghouse H.D. IV."/>
        </authorList>
    </citation>
    <scope>NUCLEOTIDE SEQUENCE [LARGE SCALE GENOMIC DNA]</scope>
    <source>
        <strain evidence="1 2">BLCCF158</strain>
    </source>
</reference>
<organism evidence="1 2">
    <name type="scientific">Microcystis aeruginosa BLCC-F158</name>
    <dbReference type="NCBI Taxonomy" id="2755316"/>
    <lineage>
        <taxon>Bacteria</taxon>
        <taxon>Bacillati</taxon>
        <taxon>Cyanobacteriota</taxon>
        <taxon>Cyanophyceae</taxon>
        <taxon>Oscillatoriophycideae</taxon>
        <taxon>Chroococcales</taxon>
        <taxon>Microcystaceae</taxon>
        <taxon>Microcystis</taxon>
    </lineage>
</organism>
<gene>
    <name evidence="1" type="ORF">H0901_04665</name>
</gene>
<name>A0A841V2Y8_MICAE</name>
<dbReference type="AlphaFoldDB" id="A0A841V2Y8"/>
<evidence type="ECO:0000313" key="2">
    <source>
        <dbReference type="Proteomes" id="UP000525432"/>
    </source>
</evidence>
<evidence type="ECO:0000313" key="1">
    <source>
        <dbReference type="EMBL" id="MBC1194596.1"/>
    </source>
</evidence>
<dbReference type="Proteomes" id="UP000525432">
    <property type="component" value="Unassembled WGS sequence"/>
</dbReference>
<comment type="caution">
    <text evidence="1">The sequence shown here is derived from an EMBL/GenBank/DDBJ whole genome shotgun (WGS) entry which is preliminary data.</text>
</comment>
<accession>A0A841V2Y8</accession>
<dbReference type="EMBL" id="JACEGC010000013">
    <property type="protein sequence ID" value="MBC1194596.1"/>
    <property type="molecule type" value="Genomic_DNA"/>
</dbReference>